<dbReference type="InterPro" id="IPR012337">
    <property type="entry name" value="RNaseH-like_sf"/>
</dbReference>
<protein>
    <recommendedName>
        <fullName evidence="1">HAT C-terminal dimerisation domain-containing protein</fullName>
    </recommendedName>
</protein>
<evidence type="ECO:0000259" key="1">
    <source>
        <dbReference type="Pfam" id="PF05699"/>
    </source>
</evidence>
<name>A0A1E3QGK8_LIPST</name>
<dbReference type="STRING" id="675824.A0A1E3QGK8"/>
<dbReference type="Pfam" id="PF05699">
    <property type="entry name" value="Dimer_Tnp_hAT"/>
    <property type="match status" value="1"/>
</dbReference>
<dbReference type="GO" id="GO:0046983">
    <property type="term" value="F:protein dimerization activity"/>
    <property type="evidence" value="ECO:0007669"/>
    <property type="project" value="InterPro"/>
</dbReference>
<evidence type="ECO:0000313" key="2">
    <source>
        <dbReference type="EMBL" id="ODQ76835.1"/>
    </source>
</evidence>
<feature type="domain" description="HAT C-terminal dimerisation" evidence="1">
    <location>
        <begin position="102"/>
        <end position="184"/>
    </location>
</feature>
<dbReference type="Proteomes" id="UP000094385">
    <property type="component" value="Unassembled WGS sequence"/>
</dbReference>
<keyword evidence="3" id="KW-1185">Reference proteome</keyword>
<proteinExistence type="predicted"/>
<dbReference type="PANTHER" id="PTHR23272">
    <property type="entry name" value="BED FINGER-RELATED"/>
    <property type="match status" value="1"/>
</dbReference>
<accession>A0A1E3QGK8</accession>
<dbReference type="EMBL" id="KV454289">
    <property type="protein sequence ID" value="ODQ76835.1"/>
    <property type="molecule type" value="Genomic_DNA"/>
</dbReference>
<dbReference type="AlphaFoldDB" id="A0A1E3QGK8"/>
<gene>
    <name evidence="2" type="ORF">LIPSTDRAFT_67840</name>
</gene>
<dbReference type="InterPro" id="IPR008906">
    <property type="entry name" value="HATC_C_dom"/>
</dbReference>
<dbReference type="OrthoDB" id="5102297at2759"/>
<evidence type="ECO:0000313" key="3">
    <source>
        <dbReference type="Proteomes" id="UP000094385"/>
    </source>
</evidence>
<feature type="non-terminal residue" evidence="2">
    <location>
        <position position="204"/>
    </location>
</feature>
<reference evidence="2 3" key="1">
    <citation type="journal article" date="2016" name="Proc. Natl. Acad. Sci. U.S.A.">
        <title>Comparative genomics of biotechnologically important yeasts.</title>
        <authorList>
            <person name="Riley R."/>
            <person name="Haridas S."/>
            <person name="Wolfe K.H."/>
            <person name="Lopes M.R."/>
            <person name="Hittinger C.T."/>
            <person name="Goeker M."/>
            <person name="Salamov A.A."/>
            <person name="Wisecaver J.H."/>
            <person name="Long T.M."/>
            <person name="Calvey C.H."/>
            <person name="Aerts A.L."/>
            <person name="Barry K.W."/>
            <person name="Choi C."/>
            <person name="Clum A."/>
            <person name="Coughlan A.Y."/>
            <person name="Deshpande S."/>
            <person name="Douglass A.P."/>
            <person name="Hanson S.J."/>
            <person name="Klenk H.-P."/>
            <person name="LaButti K.M."/>
            <person name="Lapidus A."/>
            <person name="Lindquist E.A."/>
            <person name="Lipzen A.M."/>
            <person name="Meier-Kolthoff J.P."/>
            <person name="Ohm R.A."/>
            <person name="Otillar R.P."/>
            <person name="Pangilinan J.L."/>
            <person name="Peng Y."/>
            <person name="Rokas A."/>
            <person name="Rosa C.A."/>
            <person name="Scheuner C."/>
            <person name="Sibirny A.A."/>
            <person name="Slot J.C."/>
            <person name="Stielow J.B."/>
            <person name="Sun H."/>
            <person name="Kurtzman C.P."/>
            <person name="Blackwell M."/>
            <person name="Grigoriev I.V."/>
            <person name="Jeffries T.W."/>
        </authorList>
    </citation>
    <scope>NUCLEOTIDE SEQUENCE [LARGE SCALE GENOMIC DNA]</scope>
    <source>
        <strain evidence="2 3">NRRL Y-11557</strain>
    </source>
</reference>
<dbReference type="SUPFAM" id="SSF53098">
    <property type="entry name" value="Ribonuclease H-like"/>
    <property type="match status" value="1"/>
</dbReference>
<organism evidence="2 3">
    <name type="scientific">Lipomyces starkeyi NRRL Y-11557</name>
    <dbReference type="NCBI Taxonomy" id="675824"/>
    <lineage>
        <taxon>Eukaryota</taxon>
        <taxon>Fungi</taxon>
        <taxon>Dikarya</taxon>
        <taxon>Ascomycota</taxon>
        <taxon>Saccharomycotina</taxon>
        <taxon>Lipomycetes</taxon>
        <taxon>Lipomycetales</taxon>
        <taxon>Lipomycetaceae</taxon>
        <taxon>Lipomyces</taxon>
    </lineage>
</organism>
<sequence length="204" mass="23182">MSPCSNSGWAKLDKYYGLTERSSVYIAALVLSPQWKWDYIDNNWPKEWHATCRKQMLDFWITEYKSTAISVPTQSSESAGPALNSFQEWAEKKRGSSLEQDEYTRYLVAPVLPKVTDARSWWLEPTQRKSSPALSIMALDVCQFRAMSAEPERLFPSAKITITDRRNRLGVETIEVIECLKSWLGKDSAVAFADSVHDMSGTAD</sequence>